<keyword evidence="3 5" id="KW-1133">Transmembrane helix</keyword>
<keyword evidence="7" id="KW-1185">Reference proteome</keyword>
<comment type="caution">
    <text evidence="6">The sequence shown here is derived from an EMBL/GenBank/DDBJ whole genome shotgun (WGS) entry which is preliminary data.</text>
</comment>
<dbReference type="Proteomes" id="UP000050424">
    <property type="component" value="Unassembled WGS sequence"/>
</dbReference>
<evidence type="ECO:0000313" key="7">
    <source>
        <dbReference type="Proteomes" id="UP000050424"/>
    </source>
</evidence>
<name>A0A0P7BJ51_9HYPO</name>
<dbReference type="GO" id="GO:0016020">
    <property type="term" value="C:membrane"/>
    <property type="evidence" value="ECO:0007669"/>
    <property type="project" value="UniProtKB-SubCell"/>
</dbReference>
<accession>A0A0P7BJ51</accession>
<dbReference type="GO" id="GO:0046873">
    <property type="term" value="F:metal ion transmembrane transporter activity"/>
    <property type="evidence" value="ECO:0007669"/>
    <property type="project" value="InterPro"/>
</dbReference>
<dbReference type="EMBL" id="LKCW01000010">
    <property type="protein sequence ID" value="KPM45190.1"/>
    <property type="molecule type" value="Genomic_DNA"/>
</dbReference>
<dbReference type="InterPro" id="IPR045863">
    <property type="entry name" value="CorA_TM1_TM2"/>
</dbReference>
<evidence type="ECO:0000256" key="3">
    <source>
        <dbReference type="ARBA" id="ARBA00022989"/>
    </source>
</evidence>
<feature type="transmembrane region" description="Helical" evidence="5">
    <location>
        <begin position="481"/>
        <end position="499"/>
    </location>
</feature>
<sequence length="536" mass="60877">MTSSGERPLFSGSHFFALVQLLSLPSIQQPVDYSSPDERSERRSLATAHILSTPDWSHSNIKFLKTPSEMNLLLDENSSNGVLFLRGYPSAEWLSHLGRRFDLEYDFLYGHFAQSFQLHVGDDFCFPPLSVHGSDMIQLVFTSIGTAENYNSSASLTEVRRSVNLEMRNYVAEFSKGNLTMGDSVIRDFHLHDLNHFSIEQKISLQLVKGAKVWTLLIWTDCGMGLHKTRSGPLWKMHTVYGPSMTMLPIVSSVKNQAIDRTLDTRNTQGEDGKDALPSEQDIPNVVEPLLHLHKELGISLNSRLAHNDPFYMLDEIFRLFVTSEYQFLNLMHAKVDELAHFDTHRPDSTSELKRIKELVNKHAERIEDLIPVIKARGGDWPRAPGETRSEQKDPTKEYSEQLTVLFDKVLRRARAVSELCQFGISDLGNEMTIREARRSKKQAGVMAKITVVAFVLGCLSFTTSFFGMNFMELDGSKRSIWLWFAVSVPVLLGSWLAWRIDGSKCKNLMVNIKERFAKDQGKDKESRGKDEEIAL</sequence>
<dbReference type="Pfam" id="PF01544">
    <property type="entry name" value="CorA"/>
    <property type="match status" value="1"/>
</dbReference>
<protein>
    <submittedName>
        <fullName evidence="6">Uncharacterized protein</fullName>
    </submittedName>
</protein>
<dbReference type="AlphaFoldDB" id="A0A0P7BJ51"/>
<evidence type="ECO:0000256" key="1">
    <source>
        <dbReference type="ARBA" id="ARBA00004141"/>
    </source>
</evidence>
<reference evidence="6 7" key="1">
    <citation type="submission" date="2015-09" db="EMBL/GenBank/DDBJ databases">
        <title>Draft genome of a European isolate of the apple canker pathogen Neonectria ditissima.</title>
        <authorList>
            <person name="Gomez-Cortecero A."/>
            <person name="Harrison R.J."/>
            <person name="Armitage A.D."/>
        </authorList>
    </citation>
    <scope>NUCLEOTIDE SEQUENCE [LARGE SCALE GENOMIC DNA]</scope>
    <source>
        <strain evidence="6 7">R09/05</strain>
    </source>
</reference>
<dbReference type="Gene3D" id="1.20.58.340">
    <property type="entry name" value="Magnesium transport protein CorA, transmembrane region"/>
    <property type="match status" value="1"/>
</dbReference>
<keyword evidence="2 5" id="KW-0812">Transmembrane</keyword>
<dbReference type="InterPro" id="IPR002523">
    <property type="entry name" value="MgTranspt_CorA/ZnTranspt_ZntB"/>
</dbReference>
<comment type="subcellular location">
    <subcellularLocation>
        <location evidence="1">Membrane</location>
        <topology evidence="1">Multi-pass membrane protein</topology>
    </subcellularLocation>
</comment>
<evidence type="ECO:0000256" key="4">
    <source>
        <dbReference type="ARBA" id="ARBA00023136"/>
    </source>
</evidence>
<evidence type="ECO:0000313" key="6">
    <source>
        <dbReference type="EMBL" id="KPM45190.1"/>
    </source>
</evidence>
<dbReference type="OrthoDB" id="3231000at2759"/>
<gene>
    <name evidence="6" type="ORF">AK830_g1365</name>
</gene>
<dbReference type="STRING" id="78410.A0A0P7BJ51"/>
<evidence type="ECO:0000256" key="5">
    <source>
        <dbReference type="SAM" id="Phobius"/>
    </source>
</evidence>
<dbReference type="SUPFAM" id="SSF144083">
    <property type="entry name" value="Magnesium transport protein CorA, transmembrane region"/>
    <property type="match status" value="1"/>
</dbReference>
<feature type="transmembrane region" description="Helical" evidence="5">
    <location>
        <begin position="446"/>
        <end position="469"/>
    </location>
</feature>
<evidence type="ECO:0000256" key="2">
    <source>
        <dbReference type="ARBA" id="ARBA00022692"/>
    </source>
</evidence>
<organism evidence="6 7">
    <name type="scientific">Neonectria ditissima</name>
    <dbReference type="NCBI Taxonomy" id="78410"/>
    <lineage>
        <taxon>Eukaryota</taxon>
        <taxon>Fungi</taxon>
        <taxon>Dikarya</taxon>
        <taxon>Ascomycota</taxon>
        <taxon>Pezizomycotina</taxon>
        <taxon>Sordariomycetes</taxon>
        <taxon>Hypocreomycetidae</taxon>
        <taxon>Hypocreales</taxon>
        <taxon>Nectriaceae</taxon>
        <taxon>Neonectria</taxon>
    </lineage>
</organism>
<keyword evidence="4 5" id="KW-0472">Membrane</keyword>
<proteinExistence type="predicted"/>